<evidence type="ECO:0000256" key="5">
    <source>
        <dbReference type="ARBA" id="ARBA00016574"/>
    </source>
</evidence>
<dbReference type="Pfam" id="PF00271">
    <property type="entry name" value="Helicase_C"/>
    <property type="match status" value="1"/>
</dbReference>
<dbReference type="PANTHER" id="PTHR47958">
    <property type="entry name" value="ATP-DEPENDENT RNA HELICASE DBP3"/>
    <property type="match status" value="1"/>
</dbReference>
<evidence type="ECO:0000313" key="30">
    <source>
        <dbReference type="Proteomes" id="UP000054630"/>
    </source>
</evidence>
<keyword evidence="6" id="KW-0493">Microtubule</keyword>
<evidence type="ECO:0000256" key="14">
    <source>
        <dbReference type="ARBA" id="ARBA00022884"/>
    </source>
</evidence>
<evidence type="ECO:0000259" key="27">
    <source>
        <dbReference type="PROSITE" id="PS51194"/>
    </source>
</evidence>
<dbReference type="GO" id="GO:0000398">
    <property type="term" value="P:mRNA splicing, via spliceosome"/>
    <property type="evidence" value="ECO:0007669"/>
    <property type="project" value="InterPro"/>
</dbReference>
<dbReference type="SUPFAM" id="SSF52540">
    <property type="entry name" value="P-loop containing nucleoside triphosphate hydrolases"/>
    <property type="match status" value="2"/>
</dbReference>
<accession>A0A0V0SB61</accession>
<evidence type="ECO:0000256" key="10">
    <source>
        <dbReference type="ARBA" id="ARBA00022801"/>
    </source>
</evidence>
<feature type="domain" description="Helicase C-terminal" evidence="27">
    <location>
        <begin position="1811"/>
        <end position="1973"/>
    </location>
</feature>
<dbReference type="InterPro" id="IPR000938">
    <property type="entry name" value="CAP-Gly_domain"/>
</dbReference>
<dbReference type="Pfam" id="PF12455">
    <property type="entry name" value="Dynactin"/>
    <property type="match status" value="1"/>
</dbReference>
<dbReference type="SMART" id="SM01052">
    <property type="entry name" value="CAP_GLY"/>
    <property type="match status" value="1"/>
</dbReference>
<dbReference type="GO" id="GO:0005874">
    <property type="term" value="C:microtubule"/>
    <property type="evidence" value="ECO:0007669"/>
    <property type="project" value="UniProtKB-KW"/>
</dbReference>
<dbReference type="PROSITE" id="PS51194">
    <property type="entry name" value="HELICASE_CTER"/>
    <property type="match status" value="1"/>
</dbReference>
<comment type="similarity">
    <text evidence="3">Belongs to the dynactin 150 kDa subunit family.</text>
</comment>
<evidence type="ECO:0000256" key="4">
    <source>
        <dbReference type="ARBA" id="ARBA00012552"/>
    </source>
</evidence>
<dbReference type="Pfam" id="PF01302">
    <property type="entry name" value="CAP_GLY"/>
    <property type="match status" value="1"/>
</dbReference>
<comment type="similarity">
    <text evidence="18">Belongs to the DEAD box helicase family. DDX41 subfamily.</text>
</comment>
<dbReference type="InterPro" id="IPR001650">
    <property type="entry name" value="Helicase_C-like"/>
</dbReference>
<evidence type="ECO:0000259" key="26">
    <source>
        <dbReference type="PROSITE" id="PS51192"/>
    </source>
</evidence>
<evidence type="ECO:0000256" key="19">
    <source>
        <dbReference type="ARBA" id="ARBA00047984"/>
    </source>
</evidence>
<proteinExistence type="inferred from homology"/>
<comment type="catalytic activity">
    <reaction evidence="19">
        <text>ATP + H2O = ADP + phosphate + H(+)</text>
        <dbReference type="Rhea" id="RHEA:13065"/>
        <dbReference type="ChEBI" id="CHEBI:15377"/>
        <dbReference type="ChEBI" id="CHEBI:15378"/>
        <dbReference type="ChEBI" id="CHEBI:30616"/>
        <dbReference type="ChEBI" id="CHEBI:43474"/>
        <dbReference type="ChEBI" id="CHEBI:456216"/>
        <dbReference type="EC" id="3.6.4.13"/>
    </reaction>
</comment>
<evidence type="ECO:0000256" key="12">
    <source>
        <dbReference type="ARBA" id="ARBA00022833"/>
    </source>
</evidence>
<dbReference type="GO" id="GO:0016787">
    <property type="term" value="F:hydrolase activity"/>
    <property type="evidence" value="ECO:0007669"/>
    <property type="project" value="UniProtKB-KW"/>
</dbReference>
<feature type="compositionally biased region" description="Polar residues" evidence="23">
    <location>
        <begin position="123"/>
        <end position="134"/>
    </location>
</feature>
<dbReference type="InterPro" id="IPR014014">
    <property type="entry name" value="RNA_helicase_DEAD_Q_motif"/>
</dbReference>
<dbReference type="STRING" id="6336.A0A0V0SB61"/>
<dbReference type="SMART" id="SM00490">
    <property type="entry name" value="HELICc"/>
    <property type="match status" value="1"/>
</dbReference>
<dbReference type="GO" id="GO:0003724">
    <property type="term" value="F:RNA helicase activity"/>
    <property type="evidence" value="ECO:0007669"/>
    <property type="project" value="UniProtKB-EC"/>
</dbReference>
<comment type="subcellular location">
    <subcellularLocation>
        <location evidence="1">Cytoplasm</location>
        <location evidence="1">Cytoskeleton</location>
    </subcellularLocation>
</comment>
<dbReference type="PROSITE" id="PS50158">
    <property type="entry name" value="ZF_CCHC"/>
    <property type="match status" value="1"/>
</dbReference>
<dbReference type="InterPro" id="IPR001878">
    <property type="entry name" value="Znf_CCHC"/>
</dbReference>
<feature type="coiled-coil region" evidence="22">
    <location>
        <begin position="1055"/>
        <end position="1128"/>
    </location>
</feature>
<dbReference type="PROSITE" id="PS51195">
    <property type="entry name" value="Q_MOTIF"/>
    <property type="match status" value="1"/>
</dbReference>
<comment type="caution">
    <text evidence="29">The sequence shown here is derived from an EMBL/GenBank/DDBJ whole genome shotgun (WGS) entry which is preliminary data.</text>
</comment>
<dbReference type="SMART" id="SM00487">
    <property type="entry name" value="DEXDc"/>
    <property type="match status" value="1"/>
</dbReference>
<dbReference type="Gene3D" id="3.40.50.300">
    <property type="entry name" value="P-loop containing nucleotide triphosphate hydrolases"/>
    <property type="match status" value="2"/>
</dbReference>
<evidence type="ECO:0000256" key="2">
    <source>
        <dbReference type="ARBA" id="ARBA00010132"/>
    </source>
</evidence>
<dbReference type="OrthoDB" id="196131at2759"/>
<evidence type="ECO:0000256" key="7">
    <source>
        <dbReference type="ARBA" id="ARBA00022723"/>
    </source>
</evidence>
<sequence>MSSSQLLDNSNSNLRVGDRVCLSDKRLFGIVAYVGTTQFSPGKWIGVILDEPKGKNNGLVQGKEYFRCEANHGIFVRPAQVKLIENESVGVENSKTLNPSTTSGLPRPKGDPKFVKKEIARPVSSSGSKQTSAREPQLKPRPFVKQSASLEKVAPTEGSGSDTQRMCQSDVVALDDRKQEVEDVEVSRTTEEEKDLSCSGNAVSAELVDSKRTEVANLNDGHHHHTMNEEGKQRLSVSKQVALLEREINAAEKQSVSLSMAEGVELEYLKSEVKDLSEKLETLRAKRHEDKQKLIDYERCKIQLQQLTEYKNRMVEVHSELQRQLQQAKKEAREAIESREAYSEEMAGVSEAIEMATLDKEMAEERAEMLCQELDVVKDRVRELEVELEILKNELNANGAPNSETPTPYQIKQLEQQNDRMKEALVKVRDLSVQERATNERLNKELGVLKADMAELQKKYDRLKIAEEDFENQITELKDQVDAAVGAEEMVEHLTAKNLSLEEELRTLMETIEDFEQMRVVDEELQESSRETEKELRLELDRMHGQITELKQQLQLANSRMADRESTIAKFRQQTASLLEQIQNYKDQLSILTEPKKNISNENDDSTNDRSLSATSRQMSEIVDSQLCKIELDDSRRENQFLRIFFSDDFTNTGAFFILFLSGDSDCISVNLVFTRLIEKAKLLIKHVNGIFPRVPQGVQREHLFLSHKGEQWSYSLKFIYHLHCLIAVLRKCENALSRCSVERLNKVAQLRSEITAQERLLSYYFNLLKENNLDENSSLRNMEKLLAFFKQFCETNYTAEQFDSNAVLIDMLLSLLSVVSWLQFELQRAKLYLTDTSGSEKLLELFNKMSNSVHDMEQFLVLAKTKVPKGDDLVVDHTSSDVGLLDSMSENVYAVENVAKILNQCCAKAASQASMLPDVHGIDASMMEEFLNDSYLEIMRPEKNESTESFFEFHLKNVVQYCEQLCNTFDVNLKKKSAEEKQQFPPILERAHIRKENIAECERLRKEIEKKDRDIMEIKRALKLKAEEISEMHVRKEIAEKRLADSGKEGDERVVRLQNKLAEVQHDYKNKERRHAWSVCMVMLMLMLMLMLFSHYEQTMDSLQQELDSLEKENASLKERIVVLSKKQLLIGVTKPLAAVSNSPLSTSASVQDQHEGGFMIDQYVMQHWKSAQASEVGKRMQNAMESMKPLNIPKKHSGRSSIFCGIESDQLSHKRHDEINQLLREVDRFHKELRKFLSENMIVSIRNTATSPDIVWSKYYRQLNRWNSLINWKNHLKSKIQQCIVAQGYPAEAAGDLSSFAFFEASCEESVNSISFFANCNFLQNERKKPFCSVTVPCSDSNGKVLPIAATNVEIRNFFSHLAANAFTDWYIMDETGKELKSYRRKTESESDSLLATDDEDYVPYVPLKKRREQQVCLYFNFENVHLVKIGLLNRNSGTEGVGSTAKMVESESSAVDSAKKYGRTIEFERSAVTLLEQHTELKKQTESHKEDAIEKKLKEEEQLLESFAGRTALMAAAEIAKDVKYVEAIRTGWQPPRYVENLTYEQIVRFRKLHGILAEGENIPAPLRSFREMKFPKSILSALTKKNITVPTPIQMQGLPIALKGRDMIGIAYTGSGKTLVFVLPLIMFCMEQQIRLPFIDNEGPYGLIVVPSRELAKQIYDIVCYYCEALYADNLPKLRVCLCIGGVSLSEQLSTARRGVHIVVATPGRFIEILSKKVLTLDSCRYLCMDEADRMIDLGFEEDVRTIFSFFKGQRQTLLFSATMPRKIQNFAKSALVQPIVVNVGRAGAANLNVLQDVVDFVLLNDRVDQIVEYVRNEDKLMQILSALEKTPPPVLIFAEKKDDVDRILEYLLLKGLQAVAIHGGKGVHQQERLTALTSFQFGAKDILVATDVASKGLDFPQIQHVINYDLPDDIENYVHRIGRTGRHHQKGRATTFVNRSCDISVLLDLKHLLLEAKQEVPLFLSSFEAESEKLLEIGDERGCTFCGGLGHRISDCPKLESLQNKRAQSLNKRDFLAYNTADW</sequence>
<dbReference type="PROSITE" id="PS50245">
    <property type="entry name" value="CAP_GLY_2"/>
    <property type="match status" value="1"/>
</dbReference>
<evidence type="ECO:0000259" key="25">
    <source>
        <dbReference type="PROSITE" id="PS50245"/>
    </source>
</evidence>
<evidence type="ECO:0000256" key="15">
    <source>
        <dbReference type="ARBA" id="ARBA00023017"/>
    </source>
</evidence>
<evidence type="ECO:0000256" key="17">
    <source>
        <dbReference type="ARBA" id="ARBA00023212"/>
    </source>
</evidence>
<feature type="coiled-coil region" evidence="22">
    <location>
        <begin position="995"/>
        <end position="1022"/>
    </location>
</feature>
<feature type="region of interest" description="Disordered" evidence="23">
    <location>
        <begin position="93"/>
        <end position="202"/>
    </location>
</feature>
<evidence type="ECO:0000256" key="1">
    <source>
        <dbReference type="ARBA" id="ARBA00004245"/>
    </source>
</evidence>
<gene>
    <name evidence="29" type="primary">abs</name>
    <name evidence="29" type="ORF">T07_721</name>
</gene>
<evidence type="ECO:0000256" key="13">
    <source>
        <dbReference type="ARBA" id="ARBA00022840"/>
    </source>
</evidence>
<evidence type="ECO:0000313" key="29">
    <source>
        <dbReference type="EMBL" id="KRX23903.1"/>
    </source>
</evidence>
<evidence type="ECO:0000259" key="24">
    <source>
        <dbReference type="PROSITE" id="PS50158"/>
    </source>
</evidence>
<dbReference type="GO" id="GO:0043186">
    <property type="term" value="C:P granule"/>
    <property type="evidence" value="ECO:0007669"/>
    <property type="project" value="UniProtKB-ARBA"/>
</dbReference>
<dbReference type="InterPro" id="IPR022157">
    <property type="entry name" value="Dynactin"/>
</dbReference>
<feature type="short sequence motif" description="Q motif" evidence="21">
    <location>
        <begin position="1571"/>
        <end position="1599"/>
    </location>
</feature>
<keyword evidence="30" id="KW-1185">Reference proteome</keyword>
<dbReference type="CDD" id="cd17951">
    <property type="entry name" value="DEADc_DDX41"/>
    <property type="match status" value="1"/>
</dbReference>
<dbReference type="PROSITE" id="PS51192">
    <property type="entry name" value="HELICASE_ATP_BIND_1"/>
    <property type="match status" value="1"/>
</dbReference>
<dbReference type="GO" id="GO:0030286">
    <property type="term" value="C:dynein complex"/>
    <property type="evidence" value="ECO:0007669"/>
    <property type="project" value="UniProtKB-KW"/>
</dbReference>
<evidence type="ECO:0000256" key="18">
    <source>
        <dbReference type="ARBA" id="ARBA00023594"/>
    </source>
</evidence>
<evidence type="ECO:0000256" key="21">
    <source>
        <dbReference type="PROSITE-ProRule" id="PRU00552"/>
    </source>
</evidence>
<feature type="coiled-coil region" evidence="22">
    <location>
        <begin position="1478"/>
        <end position="1505"/>
    </location>
</feature>
<feature type="compositionally biased region" description="Basic and acidic residues" evidence="23">
    <location>
        <begin position="174"/>
        <end position="191"/>
    </location>
</feature>
<evidence type="ECO:0000259" key="28">
    <source>
        <dbReference type="PROSITE" id="PS51195"/>
    </source>
</evidence>
<keyword evidence="15" id="KW-0243">Dynein</keyword>
<name>A0A0V0SB61_9BILA</name>
<feature type="domain" description="Helicase ATP-binding" evidence="26">
    <location>
        <begin position="1602"/>
        <end position="1786"/>
    </location>
</feature>
<dbReference type="EMBL" id="JYDL01000021">
    <property type="protein sequence ID" value="KRX23903.1"/>
    <property type="molecule type" value="Genomic_DNA"/>
</dbReference>
<keyword evidence="9 20" id="KW-0863">Zinc-finger</keyword>
<evidence type="ECO:0000256" key="9">
    <source>
        <dbReference type="ARBA" id="ARBA00022771"/>
    </source>
</evidence>
<keyword evidence="16 22" id="KW-0175">Coiled coil</keyword>
<dbReference type="InterPro" id="IPR036859">
    <property type="entry name" value="CAP-Gly_dom_sf"/>
</dbReference>
<dbReference type="CDD" id="cd18787">
    <property type="entry name" value="SF2_C_DEAD"/>
    <property type="match status" value="1"/>
</dbReference>
<keyword evidence="8" id="KW-0547">Nucleotide-binding</keyword>
<keyword evidence="17" id="KW-0963">Cytoplasm</keyword>
<evidence type="ECO:0000256" key="3">
    <source>
        <dbReference type="ARBA" id="ARBA00011010"/>
    </source>
</evidence>
<evidence type="ECO:0000256" key="8">
    <source>
        <dbReference type="ARBA" id="ARBA00022741"/>
    </source>
</evidence>
<comment type="similarity">
    <text evidence="2">Belongs to the DEAD box helicase family. DDX4/VASA subfamily.</text>
</comment>
<dbReference type="GO" id="GO:0005524">
    <property type="term" value="F:ATP binding"/>
    <property type="evidence" value="ECO:0007669"/>
    <property type="project" value="UniProtKB-KW"/>
</dbReference>
<protein>
    <recommendedName>
        <fullName evidence="5">Dynactin subunit 1</fullName>
        <ecNumber evidence="4">3.6.4.13</ecNumber>
    </recommendedName>
</protein>
<keyword evidence="11 29" id="KW-0347">Helicase</keyword>
<keyword evidence="7" id="KW-0479">Metal-binding</keyword>
<dbReference type="InterPro" id="IPR011545">
    <property type="entry name" value="DEAD/DEAH_box_helicase_dom"/>
</dbReference>
<dbReference type="GO" id="GO:0008432">
    <property type="term" value="F:JUN kinase binding"/>
    <property type="evidence" value="ECO:0007669"/>
    <property type="project" value="UniProtKB-ARBA"/>
</dbReference>
<evidence type="ECO:0000256" key="16">
    <source>
        <dbReference type="ARBA" id="ARBA00023054"/>
    </source>
</evidence>
<feature type="domain" description="CAP-Gly" evidence="25">
    <location>
        <begin position="35"/>
        <end position="77"/>
    </location>
</feature>
<dbReference type="Proteomes" id="UP000054630">
    <property type="component" value="Unassembled WGS sequence"/>
</dbReference>
<reference evidence="29 30" key="1">
    <citation type="submission" date="2015-01" db="EMBL/GenBank/DDBJ databases">
        <title>Evolution of Trichinella species and genotypes.</title>
        <authorList>
            <person name="Korhonen P.K."/>
            <person name="Edoardo P."/>
            <person name="Giuseppe L.R."/>
            <person name="Gasser R.B."/>
        </authorList>
    </citation>
    <scope>NUCLEOTIDE SEQUENCE [LARGE SCALE GENOMIC DNA]</scope>
    <source>
        <strain evidence="29">ISS37</strain>
    </source>
</reference>
<evidence type="ECO:0000256" key="20">
    <source>
        <dbReference type="PROSITE-ProRule" id="PRU00047"/>
    </source>
</evidence>
<feature type="region of interest" description="Disordered" evidence="23">
    <location>
        <begin position="596"/>
        <end position="615"/>
    </location>
</feature>
<keyword evidence="14" id="KW-0694">RNA-binding</keyword>
<dbReference type="Gene3D" id="2.30.30.190">
    <property type="entry name" value="CAP Gly-rich-like domain"/>
    <property type="match status" value="1"/>
</dbReference>
<feature type="domain" description="CCHC-type" evidence="24">
    <location>
        <begin position="1988"/>
        <end position="2003"/>
    </location>
</feature>
<keyword evidence="12" id="KW-0862">Zinc</keyword>
<dbReference type="Pfam" id="PF00270">
    <property type="entry name" value="DEAD"/>
    <property type="match status" value="1"/>
</dbReference>
<feature type="compositionally biased region" description="Polar residues" evidence="23">
    <location>
        <begin position="93"/>
        <end position="104"/>
    </location>
</feature>
<feature type="compositionally biased region" description="Basic and acidic residues" evidence="23">
    <location>
        <begin position="108"/>
        <end position="120"/>
    </location>
</feature>
<organism evidence="29 30">
    <name type="scientific">Trichinella nelsoni</name>
    <dbReference type="NCBI Taxonomy" id="6336"/>
    <lineage>
        <taxon>Eukaryota</taxon>
        <taxon>Metazoa</taxon>
        <taxon>Ecdysozoa</taxon>
        <taxon>Nematoda</taxon>
        <taxon>Enoplea</taxon>
        <taxon>Dorylaimia</taxon>
        <taxon>Trichinellida</taxon>
        <taxon>Trichinellidae</taxon>
        <taxon>Trichinella</taxon>
    </lineage>
</organism>
<dbReference type="InterPro" id="IPR014001">
    <property type="entry name" value="Helicase_ATP-bd"/>
</dbReference>
<dbReference type="EC" id="3.6.4.13" evidence="4"/>
<dbReference type="FunFam" id="3.40.50.300:FF:000657">
    <property type="entry name" value="Probable ATP-dependent RNA helicase DDX41"/>
    <property type="match status" value="1"/>
</dbReference>
<feature type="compositionally biased region" description="Polar residues" evidence="23">
    <location>
        <begin position="158"/>
        <end position="167"/>
    </location>
</feature>
<keyword evidence="13" id="KW-0067">ATP-binding</keyword>
<dbReference type="GO" id="GO:0003723">
    <property type="term" value="F:RNA binding"/>
    <property type="evidence" value="ECO:0007669"/>
    <property type="project" value="UniProtKB-KW"/>
</dbReference>
<evidence type="ECO:0000256" key="11">
    <source>
        <dbReference type="ARBA" id="ARBA00022806"/>
    </source>
</evidence>
<feature type="coiled-coil region" evidence="22">
    <location>
        <begin position="234"/>
        <end position="588"/>
    </location>
</feature>
<evidence type="ECO:0000256" key="6">
    <source>
        <dbReference type="ARBA" id="ARBA00022701"/>
    </source>
</evidence>
<keyword evidence="17" id="KW-0206">Cytoskeleton</keyword>
<dbReference type="InterPro" id="IPR027417">
    <property type="entry name" value="P-loop_NTPase"/>
</dbReference>
<dbReference type="GO" id="GO:0008270">
    <property type="term" value="F:zinc ion binding"/>
    <property type="evidence" value="ECO:0007669"/>
    <property type="project" value="UniProtKB-KW"/>
</dbReference>
<evidence type="ECO:0000256" key="23">
    <source>
        <dbReference type="SAM" id="MobiDB-lite"/>
    </source>
</evidence>
<keyword evidence="10" id="KW-0378">Hydrolase</keyword>
<evidence type="ECO:0000256" key="22">
    <source>
        <dbReference type="SAM" id="Coils"/>
    </source>
</evidence>
<dbReference type="InterPro" id="IPR044113">
    <property type="entry name" value="DEADc_DDX41"/>
</dbReference>
<feature type="domain" description="DEAD-box RNA helicase Q" evidence="28">
    <location>
        <begin position="1571"/>
        <end position="1599"/>
    </location>
</feature>
<dbReference type="SUPFAM" id="SSF74924">
    <property type="entry name" value="Cap-Gly domain"/>
    <property type="match status" value="1"/>
</dbReference>